<evidence type="ECO:0000256" key="1">
    <source>
        <dbReference type="SAM" id="Phobius"/>
    </source>
</evidence>
<sequence length="104" mass="11542">MLRAVDDRLLTSEGAMGMDKCRDCEHRDKRDLEQCLRCHGVAPMRVHVALFLVVLLLFLMAVLASREALSFREAHEGPIARMIRQYGASGADKSPAPADHPATK</sequence>
<keyword evidence="3" id="KW-1185">Reference proteome</keyword>
<comment type="caution">
    <text evidence="2">The sequence shown here is derived from an EMBL/GenBank/DDBJ whole genome shotgun (WGS) entry which is preliminary data.</text>
</comment>
<gene>
    <name evidence="2" type="ORF">NCCP691_01070</name>
</gene>
<keyword evidence="1" id="KW-0812">Transmembrane</keyword>
<name>A0ABQ4PYW9_9BURK</name>
<organism evidence="2 3">
    <name type="scientific">Noviherbaspirillum aridicola</name>
    <dbReference type="NCBI Taxonomy" id="2849687"/>
    <lineage>
        <taxon>Bacteria</taxon>
        <taxon>Pseudomonadati</taxon>
        <taxon>Pseudomonadota</taxon>
        <taxon>Betaproteobacteria</taxon>
        <taxon>Burkholderiales</taxon>
        <taxon>Oxalobacteraceae</taxon>
        <taxon>Noviherbaspirillum</taxon>
    </lineage>
</organism>
<evidence type="ECO:0000313" key="2">
    <source>
        <dbReference type="EMBL" id="GIZ50093.1"/>
    </source>
</evidence>
<protein>
    <submittedName>
        <fullName evidence="2">Uncharacterized protein</fullName>
    </submittedName>
</protein>
<feature type="transmembrane region" description="Helical" evidence="1">
    <location>
        <begin position="46"/>
        <end position="64"/>
    </location>
</feature>
<evidence type="ECO:0000313" key="3">
    <source>
        <dbReference type="Proteomes" id="UP000887222"/>
    </source>
</evidence>
<keyword evidence="1" id="KW-1133">Transmembrane helix</keyword>
<accession>A0ABQ4PYW9</accession>
<proteinExistence type="predicted"/>
<reference evidence="2 3" key="1">
    <citation type="journal article" date="2022" name="Int. J. Syst. Evol. Microbiol.">
        <title>Noviherbaspirillum aridicola sp. nov., isolated from an arid soil in Pakistan.</title>
        <authorList>
            <person name="Khan I.U."/>
            <person name="Saqib M."/>
            <person name="Amin A."/>
            <person name="Hussain F."/>
            <person name="Li L."/>
            <person name="Liu Y.H."/>
            <person name="Fang B.Z."/>
            <person name="Ahmed I."/>
            <person name="Li W.J."/>
        </authorList>
    </citation>
    <scope>NUCLEOTIDE SEQUENCE [LARGE SCALE GENOMIC DNA]</scope>
    <source>
        <strain evidence="2 3">NCCP-691</strain>
    </source>
</reference>
<dbReference type="Proteomes" id="UP000887222">
    <property type="component" value="Unassembled WGS sequence"/>
</dbReference>
<dbReference type="RefSeq" id="WP_220806281.1">
    <property type="nucleotide sequence ID" value="NZ_BPMK01000001.1"/>
</dbReference>
<dbReference type="EMBL" id="BPMK01000001">
    <property type="protein sequence ID" value="GIZ50093.1"/>
    <property type="molecule type" value="Genomic_DNA"/>
</dbReference>
<keyword evidence="1" id="KW-0472">Membrane</keyword>